<dbReference type="Pfam" id="PF06182">
    <property type="entry name" value="ABC2_membrane_6"/>
    <property type="match status" value="1"/>
</dbReference>
<feature type="transmembrane region" description="Helical" evidence="1">
    <location>
        <begin position="30"/>
        <end position="54"/>
    </location>
</feature>
<proteinExistence type="predicted"/>
<keyword evidence="1" id="KW-0812">Transmembrane</keyword>
<evidence type="ECO:0000256" key="1">
    <source>
        <dbReference type="SAM" id="Phobius"/>
    </source>
</evidence>
<name>A0A4S8QBU2_9ACTN</name>
<dbReference type="InterPro" id="IPR010390">
    <property type="entry name" value="ABC-2_transporter-like"/>
</dbReference>
<organism evidence="2 3">
    <name type="scientific">Glycomyces buryatensis</name>
    <dbReference type="NCBI Taxonomy" id="2570927"/>
    <lineage>
        <taxon>Bacteria</taxon>
        <taxon>Bacillati</taxon>
        <taxon>Actinomycetota</taxon>
        <taxon>Actinomycetes</taxon>
        <taxon>Glycomycetales</taxon>
        <taxon>Glycomycetaceae</taxon>
        <taxon>Glycomyces</taxon>
    </lineage>
</organism>
<evidence type="ECO:0000313" key="2">
    <source>
        <dbReference type="EMBL" id="THV38529.1"/>
    </source>
</evidence>
<dbReference type="Proteomes" id="UP000308760">
    <property type="component" value="Unassembled WGS sequence"/>
</dbReference>
<feature type="transmembrane region" description="Helical" evidence="1">
    <location>
        <begin position="109"/>
        <end position="137"/>
    </location>
</feature>
<protein>
    <recommendedName>
        <fullName evidence="4">ABC transporter permease</fullName>
    </recommendedName>
</protein>
<keyword evidence="1" id="KW-0472">Membrane</keyword>
<feature type="transmembrane region" description="Helical" evidence="1">
    <location>
        <begin position="235"/>
        <end position="255"/>
    </location>
</feature>
<dbReference type="AlphaFoldDB" id="A0A4S8QBU2"/>
<feature type="transmembrane region" description="Helical" evidence="1">
    <location>
        <begin position="149"/>
        <end position="177"/>
    </location>
</feature>
<dbReference type="OrthoDB" id="9788195at2"/>
<keyword evidence="1" id="KW-1133">Transmembrane helix</keyword>
<dbReference type="RefSeq" id="WP_136536112.1">
    <property type="nucleotide sequence ID" value="NZ_STGY01000067.1"/>
</dbReference>
<feature type="transmembrane region" description="Helical" evidence="1">
    <location>
        <begin position="66"/>
        <end position="88"/>
    </location>
</feature>
<dbReference type="EMBL" id="STGY01000067">
    <property type="protein sequence ID" value="THV38529.1"/>
    <property type="molecule type" value="Genomic_DNA"/>
</dbReference>
<reference evidence="3" key="1">
    <citation type="submission" date="2019-04" db="EMBL/GenBank/DDBJ databases">
        <title>Nocardioides xinjiangensis sp. nov.</title>
        <authorList>
            <person name="Liu S."/>
        </authorList>
    </citation>
    <scope>NUCLEOTIDE SEQUENCE [LARGE SCALE GENOMIC DNA]</scope>
    <source>
        <strain evidence="3">18</strain>
    </source>
</reference>
<sequence length="267" mass="28829">MAADLKHGFAIHVRSLKAQYRSILEYPADFWVMAVSGLFNQITTFAFLAVLFGAVDSIAGWSFHEMLILVVYMRMSGAFVAIGWDGIWNLSHMVVDGDLDYRLTRPAPVVSQVASSFVGLQAFGDIAVGIVMLWVGWTGVGLGLDPATLGIALVLFVSAIGIQIGVITSLNCICFWIRGRATPIAFAAVELQNNVGNYPLKIYPGVVKALLTFGLPFAFINYIPAQILTGRLPMVWTLAPPLAALVALAIMALILRAGLRTYESAGH</sequence>
<dbReference type="PANTHER" id="PTHR36833:SF1">
    <property type="entry name" value="INTEGRAL MEMBRANE TRANSPORT PROTEIN"/>
    <property type="match status" value="1"/>
</dbReference>
<evidence type="ECO:0008006" key="4">
    <source>
        <dbReference type="Google" id="ProtNLM"/>
    </source>
</evidence>
<dbReference type="PANTHER" id="PTHR36833">
    <property type="entry name" value="SLR0610 PROTEIN-RELATED"/>
    <property type="match status" value="1"/>
</dbReference>
<evidence type="ECO:0000313" key="3">
    <source>
        <dbReference type="Proteomes" id="UP000308760"/>
    </source>
</evidence>
<gene>
    <name evidence="2" type="ORF">FAB82_18980</name>
</gene>
<feature type="transmembrane region" description="Helical" evidence="1">
    <location>
        <begin position="202"/>
        <end position="223"/>
    </location>
</feature>
<reference evidence="2 3" key="2">
    <citation type="submission" date="2019-05" db="EMBL/GenBank/DDBJ databases">
        <title>Glycomyces buryatensis sp. nov.</title>
        <authorList>
            <person name="Nikitina E."/>
        </authorList>
    </citation>
    <scope>NUCLEOTIDE SEQUENCE [LARGE SCALE GENOMIC DNA]</scope>
    <source>
        <strain evidence="2 3">18</strain>
    </source>
</reference>
<accession>A0A4S8QBU2</accession>
<keyword evidence="3" id="KW-1185">Reference proteome</keyword>
<comment type="caution">
    <text evidence="2">The sequence shown here is derived from an EMBL/GenBank/DDBJ whole genome shotgun (WGS) entry which is preliminary data.</text>
</comment>